<feature type="transmembrane region" description="Helical" evidence="9">
    <location>
        <begin position="21"/>
        <end position="42"/>
    </location>
</feature>
<comment type="similarity">
    <text evidence="2 8">Belongs to the nucleobase:cation symporter-2 (NCS2) (TC 2.A.40) family. Azg-like subfamily.</text>
</comment>
<dbReference type="PIRSF" id="PIRSF005353">
    <property type="entry name" value="PbuG"/>
    <property type="match status" value="1"/>
</dbReference>
<keyword evidence="5 8" id="KW-0812">Transmembrane</keyword>
<comment type="subcellular location">
    <subcellularLocation>
        <location evidence="1 8">Cell membrane</location>
        <topology evidence="1 8">Multi-pass membrane protein</topology>
    </subcellularLocation>
</comment>
<evidence type="ECO:0000256" key="6">
    <source>
        <dbReference type="ARBA" id="ARBA00022989"/>
    </source>
</evidence>
<proteinExistence type="inferred from homology"/>
<accession>A0A369WJW6</accession>
<organism evidence="10 11">
    <name type="scientific">Motiliproteus coralliicola</name>
    <dbReference type="NCBI Taxonomy" id="2283196"/>
    <lineage>
        <taxon>Bacteria</taxon>
        <taxon>Pseudomonadati</taxon>
        <taxon>Pseudomonadota</taxon>
        <taxon>Gammaproteobacteria</taxon>
        <taxon>Oceanospirillales</taxon>
        <taxon>Oceanospirillaceae</taxon>
        <taxon>Motiliproteus</taxon>
    </lineage>
</organism>
<dbReference type="GO" id="GO:0005886">
    <property type="term" value="C:plasma membrane"/>
    <property type="evidence" value="ECO:0007669"/>
    <property type="project" value="UniProtKB-SubCell"/>
</dbReference>
<keyword evidence="6 8" id="KW-1133">Transmembrane helix</keyword>
<feature type="transmembrane region" description="Helical" evidence="9">
    <location>
        <begin position="173"/>
        <end position="189"/>
    </location>
</feature>
<evidence type="ECO:0000256" key="4">
    <source>
        <dbReference type="ARBA" id="ARBA00022475"/>
    </source>
</evidence>
<dbReference type="OrthoDB" id="9808458at2"/>
<dbReference type="PANTHER" id="PTHR43337">
    <property type="entry name" value="XANTHINE/URACIL PERMEASE C887.17-RELATED"/>
    <property type="match status" value="1"/>
</dbReference>
<gene>
    <name evidence="10" type="ORF">DV711_12770</name>
</gene>
<dbReference type="GO" id="GO:0005345">
    <property type="term" value="F:purine nucleobase transmembrane transporter activity"/>
    <property type="evidence" value="ECO:0007669"/>
    <property type="project" value="TreeGrafter"/>
</dbReference>
<protein>
    <submittedName>
        <fullName evidence="10">NCS2 family permease</fullName>
    </submittedName>
</protein>
<feature type="transmembrane region" description="Helical" evidence="9">
    <location>
        <begin position="235"/>
        <end position="253"/>
    </location>
</feature>
<dbReference type="AlphaFoldDB" id="A0A369WJW6"/>
<dbReference type="Proteomes" id="UP000253769">
    <property type="component" value="Unassembled WGS sequence"/>
</dbReference>
<comment type="caution">
    <text evidence="10">The sequence shown here is derived from an EMBL/GenBank/DDBJ whole genome shotgun (WGS) entry which is preliminary data.</text>
</comment>
<evidence type="ECO:0000313" key="11">
    <source>
        <dbReference type="Proteomes" id="UP000253769"/>
    </source>
</evidence>
<feature type="transmembrane region" description="Helical" evidence="9">
    <location>
        <begin position="54"/>
        <end position="77"/>
    </location>
</feature>
<feature type="transmembrane region" description="Helical" evidence="9">
    <location>
        <begin position="196"/>
        <end position="215"/>
    </location>
</feature>
<feature type="transmembrane region" description="Helical" evidence="9">
    <location>
        <begin position="319"/>
        <end position="336"/>
    </location>
</feature>
<evidence type="ECO:0000256" key="9">
    <source>
        <dbReference type="SAM" id="Phobius"/>
    </source>
</evidence>
<feature type="transmembrane region" description="Helical" evidence="9">
    <location>
        <begin position="97"/>
        <end position="121"/>
    </location>
</feature>
<evidence type="ECO:0000256" key="8">
    <source>
        <dbReference type="PIRNR" id="PIRNR005353"/>
    </source>
</evidence>
<keyword evidence="11" id="KW-1185">Reference proteome</keyword>
<feature type="transmembrane region" description="Helical" evidence="9">
    <location>
        <begin position="414"/>
        <end position="431"/>
    </location>
</feature>
<evidence type="ECO:0000256" key="7">
    <source>
        <dbReference type="ARBA" id="ARBA00023136"/>
    </source>
</evidence>
<dbReference type="InterPro" id="IPR006043">
    <property type="entry name" value="NCS2"/>
</dbReference>
<feature type="transmembrane region" description="Helical" evidence="9">
    <location>
        <begin position="342"/>
        <end position="363"/>
    </location>
</feature>
<name>A0A369WJW6_9GAMM</name>
<evidence type="ECO:0000256" key="1">
    <source>
        <dbReference type="ARBA" id="ARBA00004651"/>
    </source>
</evidence>
<evidence type="ECO:0000313" key="10">
    <source>
        <dbReference type="EMBL" id="RDE19745.1"/>
    </source>
</evidence>
<dbReference type="PANTHER" id="PTHR43337:SF1">
    <property type="entry name" value="XANTHINE_URACIL PERMEASE C887.17-RELATED"/>
    <property type="match status" value="1"/>
</dbReference>
<evidence type="ECO:0000256" key="2">
    <source>
        <dbReference type="ARBA" id="ARBA00005697"/>
    </source>
</evidence>
<keyword evidence="7 8" id="KW-0472">Membrane</keyword>
<sequence>MDALVRYFKISERGSDIGTEIRAGLTTFLTISYILFVNPQLLSISGMPANDVAIATALAAAIATLIMGLYANFPFALAPGMGLNAYFTFGVVQGMGVHWSVALTAVFIEGLIFMALAMTGFRTKLINAIPKAIKIATMTGIGLFLAIIGFQNAKLTVDHPATLVTLGDLHDPAVLLSLVGIILTSGLIVRQVKGAILIGIVVLTAIAWGFGLSPAPEQFMAWPSLPTETLAALDFSQIFTGALVTVVIAFLFVDIFDTAGTLLGVGRLGGFLNDKGELPGSDRAFMADASGTTAGSLLGTSTVTTYIESATGIEEGGRTGLTAVVVAIMFLLAMFFTPLFTAVPALATAPALIVVGAMMMGAAKELDWTKMEDAVPAFLTVIAMPFTYSIAHGITLGVISWVAIHLITGKARDIHPLMWILAVALVAFHAFL</sequence>
<dbReference type="RefSeq" id="WP_114696090.1">
    <property type="nucleotide sequence ID" value="NZ_QQOH01000003.1"/>
</dbReference>
<evidence type="ECO:0000256" key="5">
    <source>
        <dbReference type="ARBA" id="ARBA00022692"/>
    </source>
</evidence>
<dbReference type="Pfam" id="PF00860">
    <property type="entry name" value="Xan_ur_permease"/>
    <property type="match status" value="1"/>
</dbReference>
<reference evidence="10 11" key="1">
    <citation type="submission" date="2018-07" db="EMBL/GenBank/DDBJ databases">
        <title>Motiliproteus coralliicola sp. nov., a bacterium isolated from Coral.</title>
        <authorList>
            <person name="Wang G."/>
        </authorList>
    </citation>
    <scope>NUCLEOTIDE SEQUENCE [LARGE SCALE GENOMIC DNA]</scope>
    <source>
        <strain evidence="10 11">C34</strain>
    </source>
</reference>
<feature type="transmembrane region" description="Helical" evidence="9">
    <location>
        <begin position="375"/>
        <end position="408"/>
    </location>
</feature>
<feature type="transmembrane region" description="Helical" evidence="9">
    <location>
        <begin position="133"/>
        <end position="153"/>
    </location>
</feature>
<dbReference type="EMBL" id="QQOH01000003">
    <property type="protein sequence ID" value="RDE19745.1"/>
    <property type="molecule type" value="Genomic_DNA"/>
</dbReference>
<dbReference type="InterPro" id="IPR026033">
    <property type="entry name" value="Azg-like_bact_archaea"/>
</dbReference>
<evidence type="ECO:0000256" key="3">
    <source>
        <dbReference type="ARBA" id="ARBA00022448"/>
    </source>
</evidence>
<keyword evidence="4 8" id="KW-1003">Cell membrane</keyword>
<dbReference type="InterPro" id="IPR045018">
    <property type="entry name" value="Azg-like"/>
</dbReference>
<keyword evidence="3 8" id="KW-0813">Transport</keyword>